<evidence type="ECO:0000256" key="2">
    <source>
        <dbReference type="SAM" id="Phobius"/>
    </source>
</evidence>
<keyword evidence="2" id="KW-0472">Membrane</keyword>
<dbReference type="Pfam" id="PF24498">
    <property type="entry name" value="Ig_TMEM131L_3"/>
    <property type="match status" value="1"/>
</dbReference>
<feature type="region of interest" description="Disordered" evidence="1">
    <location>
        <begin position="1387"/>
        <end position="1407"/>
    </location>
</feature>
<feature type="compositionally biased region" description="Polar residues" evidence="1">
    <location>
        <begin position="863"/>
        <end position="878"/>
    </location>
</feature>
<protein>
    <submittedName>
        <fullName evidence="7">Transmembrane protein</fullName>
    </submittedName>
</protein>
<organism evidence="7 8">
    <name type="scientific">Ophiophagus hannah</name>
    <name type="common">King cobra</name>
    <name type="synonym">Naja hannah</name>
    <dbReference type="NCBI Taxonomy" id="8665"/>
    <lineage>
        <taxon>Eukaryota</taxon>
        <taxon>Metazoa</taxon>
        <taxon>Chordata</taxon>
        <taxon>Craniata</taxon>
        <taxon>Vertebrata</taxon>
        <taxon>Euteleostomi</taxon>
        <taxon>Lepidosauria</taxon>
        <taxon>Squamata</taxon>
        <taxon>Bifurcata</taxon>
        <taxon>Unidentata</taxon>
        <taxon>Episquamata</taxon>
        <taxon>Toxicofera</taxon>
        <taxon>Serpentes</taxon>
        <taxon>Colubroidea</taxon>
        <taxon>Elapidae</taxon>
        <taxon>Elapinae</taxon>
        <taxon>Ophiophagus</taxon>
    </lineage>
</organism>
<keyword evidence="2" id="KW-1133">Transmembrane helix</keyword>
<evidence type="ECO:0000259" key="5">
    <source>
        <dbReference type="Pfam" id="PF24499"/>
    </source>
</evidence>
<dbReference type="Pfam" id="PF19532">
    <property type="entry name" value="Ig_TMEM131L_2nd"/>
    <property type="match status" value="1"/>
</dbReference>
<keyword evidence="8" id="KW-1185">Reference proteome</keyword>
<dbReference type="InterPro" id="IPR055435">
    <property type="entry name" value="Ig_TMEM131L_3"/>
</dbReference>
<feature type="compositionally biased region" description="Polar residues" evidence="1">
    <location>
        <begin position="931"/>
        <end position="940"/>
    </location>
</feature>
<proteinExistence type="predicted"/>
<feature type="domain" description="TMEM131L third Ig-like" evidence="4">
    <location>
        <begin position="158"/>
        <end position="204"/>
    </location>
</feature>
<accession>V8P322</accession>
<feature type="compositionally biased region" description="Low complexity" evidence="1">
    <location>
        <begin position="1070"/>
        <end position="1081"/>
    </location>
</feature>
<name>V8P322_OPHHA</name>
<sequence>MRASFSSREADNYTAFIRIKTNASDTTEFIILPVEVEVTTAPGIYSSTEMLDFGTLRTQDLPKILNLHLLNSGTKDVPITSVRPTPQNEAITIHFKPITLRASENKYTKVATISFDASKAKRPAQFSGKITVKAKEKTYSKLEIPYQAEVLDGYLGFDHAATLFHIRDSPTDSVERSIFLTNTFHFAVFIHDIILPEEIKATFKYFILPQKPDEQIIDFGILSATETSTIMFAVLNSNPIQLFIKSWNVIGDGLTIELLAAEKGNRTTIIASLPDLEKASILDQTSVTLMPGSYTVFRVRLLPKELEGIHDGAIQITTDYEILTIPVKAVIAVGSLTCSPKHILLPPSFPGKAVHQSLSLMNSFSQKVKIQQIRSLSEDVRFYYKRIRSNKEDLEPGKKSKIANIYFDPGLQCGNHCYVAESKVQHSVSMQEDAWDSDWELHDNLFREWIGIRDYSNNQLSAVFEVDTDLQKAVTSKITAELAWPSLLGSQHQLDFSLTNTNGSSEEEVVLENPADVPVFAQLLPIALYSNPSVFVDKLLDRFNLSKTGDINLKTLEFQVSRNCGQTLQSSTGFIEGLSRQLVLNVILKPGERKSIKIKFTPILNKTVSSLIIIRNNLTVIDVIMVKGQGTTESMKIAGKAPGVASSLRFKITEALLKDCTEKTKLKEPNFTLKRTFKVENTGQLQLNIKSMEISGYLCEGYGFKIVNCQEFALSANASKDIVILVIRELKLTTAGGSEFIFVLNASLPYHMLATCAEALPRPNWELALYIVVSGIMSVLFLLVIGTAYLEAQGIWEPFRRRLSFEASNPPFDMGRPFDLRRILGISSDGNLNPLGSESNHSSSRGIYGPGNSSSRSSAGSHKQCNSSVNLHSNRNSVEVDNMRFKNSSNIANRTSVQAGFAQSMNRAGSVCLDSNAATQNHAAGRKSRSTKQNLQSNQQQASVLLEQHLPELPVVSQQQEQQNENSSSQMQQPTPSHSECANNTRHSSEDSDIATLMETMDKDFDHPESPSPEVFTEQPPSPVAKNKGKGKQFHRKSKPPKKREDKEHRGKGRQQEDELRDVLADDDSSSTTTETSNPDTEAVLKEEPEKQKGKQLIPEKQENEIHVKQKSKKLSMSKKDAPTDLKPSSFEGSYSSLESKQHKNFSSKLSAPHTCTNGFKSRNFQKMKGTSMKMMDSRPSSLAKFFSSGSGQELGNTSSSEGEKDSPPPEWDSVPIHKEGSSSDNLYKLSLQTISADAFLKQRQTSPTSASPSPPPASLAYATRNSYSSIVNNCKDSKSKVLSGAKHKVTKAASLPGRNGNPTFAAVAAGYDKSPGGSGLAKSSPIKAEPSGCMSISHTAVDSDGSDSKLGVSQSVYGQDAQRNWSEISNVPSSIWDSSATDFAPSWPTSSGSPTHTTSTILGNPNGLWSTTTTPFSSSIWSSNLNNSLPFNTPAHHLPGIDLGSENTPSSPVTASTVNNSEELGQPYNPWLIWSPAIGRRSSDPWPNVHYPSEN</sequence>
<dbReference type="InterPro" id="IPR055437">
    <property type="entry name" value="TMEM131L_Ig_5"/>
</dbReference>
<feature type="domain" description="TMEM131L fourth Ig-like" evidence="5">
    <location>
        <begin position="494"/>
        <end position="630"/>
    </location>
</feature>
<dbReference type="InterPro" id="IPR013783">
    <property type="entry name" value="Ig-like_fold"/>
</dbReference>
<feature type="compositionally biased region" description="Polar residues" evidence="1">
    <location>
        <begin position="974"/>
        <end position="986"/>
    </location>
</feature>
<dbReference type="Gene3D" id="2.60.40.10">
    <property type="entry name" value="Immunoglobulins"/>
    <property type="match status" value="1"/>
</dbReference>
<feature type="compositionally biased region" description="Low complexity" evidence="1">
    <location>
        <begin position="1129"/>
        <end position="1139"/>
    </location>
</feature>
<dbReference type="PANTHER" id="PTHR22050:SF1">
    <property type="entry name" value="TRANSMEMBRANE PROTEIN 131"/>
    <property type="match status" value="1"/>
</dbReference>
<feature type="compositionally biased region" description="Polar residues" evidence="1">
    <location>
        <begin position="1188"/>
        <end position="1201"/>
    </location>
</feature>
<dbReference type="EMBL" id="AZIM01000885">
    <property type="protein sequence ID" value="ETE68934.1"/>
    <property type="molecule type" value="Genomic_DNA"/>
</dbReference>
<feature type="compositionally biased region" description="Basic and acidic residues" evidence="1">
    <location>
        <begin position="1043"/>
        <end position="1064"/>
    </location>
</feature>
<evidence type="ECO:0000313" key="7">
    <source>
        <dbReference type="EMBL" id="ETE68934.1"/>
    </source>
</evidence>
<dbReference type="Proteomes" id="UP000018936">
    <property type="component" value="Unassembled WGS sequence"/>
</dbReference>
<feature type="compositionally biased region" description="Polar residues" evidence="1">
    <location>
        <begin position="1145"/>
        <end position="1165"/>
    </location>
</feature>
<feature type="region of interest" description="Disordered" evidence="1">
    <location>
        <begin position="1441"/>
        <end position="1465"/>
    </location>
</feature>
<feature type="transmembrane region" description="Helical" evidence="2">
    <location>
        <begin position="767"/>
        <end position="792"/>
    </location>
</feature>
<feature type="domain" description="TMEM131L fifth Ig-like" evidence="6">
    <location>
        <begin position="681"/>
        <end position="725"/>
    </location>
</feature>
<evidence type="ECO:0000259" key="6">
    <source>
        <dbReference type="Pfam" id="PF24501"/>
    </source>
</evidence>
<feature type="region of interest" description="Disordered" evidence="1">
    <location>
        <begin position="834"/>
        <end position="878"/>
    </location>
</feature>
<feature type="compositionally biased region" description="Basic residues" evidence="1">
    <location>
        <begin position="1027"/>
        <end position="1042"/>
    </location>
</feature>
<feature type="region of interest" description="Disordered" evidence="1">
    <location>
        <begin position="919"/>
        <end position="940"/>
    </location>
</feature>
<dbReference type="Pfam" id="PF24499">
    <property type="entry name" value="Ig_TMEM131L_4"/>
    <property type="match status" value="1"/>
</dbReference>
<dbReference type="InterPro" id="IPR055436">
    <property type="entry name" value="Ig_TMEM131L_4"/>
</dbReference>
<evidence type="ECO:0000313" key="8">
    <source>
        <dbReference type="Proteomes" id="UP000018936"/>
    </source>
</evidence>
<dbReference type="GO" id="GO:0016020">
    <property type="term" value="C:membrane"/>
    <property type="evidence" value="ECO:0007669"/>
    <property type="project" value="TreeGrafter"/>
</dbReference>
<keyword evidence="2 7" id="KW-0812">Transmembrane</keyword>
<evidence type="ECO:0000256" key="1">
    <source>
        <dbReference type="SAM" id="MobiDB-lite"/>
    </source>
</evidence>
<reference evidence="7 8" key="1">
    <citation type="journal article" date="2013" name="Proc. Natl. Acad. Sci. U.S.A.">
        <title>The king cobra genome reveals dynamic gene evolution and adaptation in the snake venom system.</title>
        <authorList>
            <person name="Vonk F.J."/>
            <person name="Casewell N.R."/>
            <person name="Henkel C.V."/>
            <person name="Heimberg A.M."/>
            <person name="Jansen H.J."/>
            <person name="McCleary R.J."/>
            <person name="Kerkkamp H.M."/>
            <person name="Vos R.A."/>
            <person name="Guerreiro I."/>
            <person name="Calvete J.J."/>
            <person name="Wuster W."/>
            <person name="Woods A.E."/>
            <person name="Logan J.M."/>
            <person name="Harrison R.A."/>
            <person name="Castoe T.A."/>
            <person name="de Koning A.P."/>
            <person name="Pollock D.D."/>
            <person name="Yandell M."/>
            <person name="Calderon D."/>
            <person name="Renjifo C."/>
            <person name="Currier R.B."/>
            <person name="Salgado D."/>
            <person name="Pla D."/>
            <person name="Sanz L."/>
            <person name="Hyder A.S."/>
            <person name="Ribeiro J.M."/>
            <person name="Arntzen J.W."/>
            <person name="van den Thillart G.E."/>
            <person name="Boetzer M."/>
            <person name="Pirovano W."/>
            <person name="Dirks R.P."/>
            <person name="Spaink H.P."/>
            <person name="Duboule D."/>
            <person name="McGlinn E."/>
            <person name="Kini R.M."/>
            <person name="Richardson M.K."/>
        </authorList>
    </citation>
    <scope>NUCLEOTIDE SEQUENCE</scope>
    <source>
        <tissue evidence="7">Blood</tissue>
    </source>
</reference>
<feature type="compositionally biased region" description="Polar residues" evidence="1">
    <location>
        <begin position="1446"/>
        <end position="1464"/>
    </location>
</feature>
<feature type="compositionally biased region" description="Polar residues" evidence="1">
    <location>
        <begin position="834"/>
        <end position="845"/>
    </location>
</feature>
<gene>
    <name evidence="7" type="primary">TMEM131</name>
    <name evidence="7" type="ORF">L345_05262</name>
</gene>
<feature type="domain" description="Transmembrane protein 131-like second Ig-like" evidence="3">
    <location>
        <begin position="63"/>
        <end position="114"/>
    </location>
</feature>
<feature type="compositionally biased region" description="Basic and acidic residues" evidence="1">
    <location>
        <begin position="1083"/>
        <end position="1108"/>
    </location>
</feature>
<feature type="compositionally biased region" description="Low complexity" evidence="1">
    <location>
        <begin position="957"/>
        <end position="973"/>
    </location>
</feature>
<dbReference type="Pfam" id="PF24501">
    <property type="entry name" value="Ig_TMEM131L_5"/>
    <property type="match status" value="1"/>
</dbReference>
<dbReference type="InterPro" id="IPR045695">
    <property type="entry name" value="TMEM131-like_Ig_dom2"/>
</dbReference>
<comment type="caution">
    <text evidence="7">The sequence shown here is derived from an EMBL/GenBank/DDBJ whole genome shotgun (WGS) entry which is preliminary data.</text>
</comment>
<feature type="region of interest" description="Disordered" evidence="1">
    <location>
        <begin position="1003"/>
        <end position="1223"/>
    </location>
</feature>
<feature type="region of interest" description="Disordered" evidence="1">
    <location>
        <begin position="1239"/>
        <end position="1262"/>
    </location>
</feature>
<feature type="region of interest" description="Disordered" evidence="1">
    <location>
        <begin position="956"/>
        <end position="991"/>
    </location>
</feature>
<dbReference type="OrthoDB" id="168404at2759"/>
<dbReference type="InterPro" id="IPR039877">
    <property type="entry name" value="TMEM131-like"/>
</dbReference>
<dbReference type="PANTHER" id="PTHR22050">
    <property type="entry name" value="RW1 PROTEIN HOMOLOG"/>
    <property type="match status" value="1"/>
</dbReference>
<evidence type="ECO:0000259" key="4">
    <source>
        <dbReference type="Pfam" id="PF24498"/>
    </source>
</evidence>
<feature type="compositionally biased region" description="Low complexity" evidence="1">
    <location>
        <begin position="1387"/>
        <end position="1401"/>
    </location>
</feature>
<evidence type="ECO:0000259" key="3">
    <source>
        <dbReference type="Pfam" id="PF19532"/>
    </source>
</evidence>